<protein>
    <recommendedName>
        <fullName evidence="2">C-type lectin domain-containing protein</fullName>
    </recommendedName>
</protein>
<name>A0AAW0T473_SCYPA</name>
<dbReference type="Pfam" id="PF00059">
    <property type="entry name" value="Lectin_C"/>
    <property type="match status" value="1"/>
</dbReference>
<dbReference type="Proteomes" id="UP001487740">
    <property type="component" value="Unassembled WGS sequence"/>
</dbReference>
<comment type="caution">
    <text evidence="3">The sequence shown here is derived from an EMBL/GenBank/DDBJ whole genome shotgun (WGS) entry which is preliminary data.</text>
</comment>
<proteinExistence type="predicted"/>
<evidence type="ECO:0000259" key="2">
    <source>
        <dbReference type="PROSITE" id="PS50041"/>
    </source>
</evidence>
<evidence type="ECO:0000313" key="4">
    <source>
        <dbReference type="Proteomes" id="UP001487740"/>
    </source>
</evidence>
<dbReference type="AlphaFoldDB" id="A0AAW0T473"/>
<organism evidence="3 4">
    <name type="scientific">Scylla paramamosain</name>
    <name type="common">Mud crab</name>
    <dbReference type="NCBI Taxonomy" id="85552"/>
    <lineage>
        <taxon>Eukaryota</taxon>
        <taxon>Metazoa</taxon>
        <taxon>Ecdysozoa</taxon>
        <taxon>Arthropoda</taxon>
        <taxon>Crustacea</taxon>
        <taxon>Multicrustacea</taxon>
        <taxon>Malacostraca</taxon>
        <taxon>Eumalacostraca</taxon>
        <taxon>Eucarida</taxon>
        <taxon>Decapoda</taxon>
        <taxon>Pleocyemata</taxon>
        <taxon>Brachyura</taxon>
        <taxon>Eubrachyura</taxon>
        <taxon>Portunoidea</taxon>
        <taxon>Portunidae</taxon>
        <taxon>Portuninae</taxon>
        <taxon>Scylla</taxon>
    </lineage>
</organism>
<evidence type="ECO:0000256" key="1">
    <source>
        <dbReference type="SAM" id="SignalP"/>
    </source>
</evidence>
<keyword evidence="1" id="KW-0732">Signal</keyword>
<dbReference type="InterPro" id="IPR016186">
    <property type="entry name" value="C-type_lectin-like/link_sf"/>
</dbReference>
<feature type="signal peptide" evidence="1">
    <location>
        <begin position="1"/>
        <end position="18"/>
    </location>
</feature>
<dbReference type="InterPro" id="IPR001304">
    <property type="entry name" value="C-type_lectin-like"/>
</dbReference>
<dbReference type="Gene3D" id="3.10.100.10">
    <property type="entry name" value="Mannose-Binding Protein A, subunit A"/>
    <property type="match status" value="1"/>
</dbReference>
<sequence length="181" mass="19955">MTGFGLLSFLGTLAVVAMTDIKATTQVECESPFTEVGGRCVHIGLSTMGSWHDMRKFCQDLGGELVNLADVQFYSDLILYIEILRLSKMHFWIGSTDEAIEDMWVWTDGSATRMGTPFWANYGKRQRPNINSVASSASQLLSPFTPPSVSLAQPFPSRVAFPSPAFRCPCCKSRSTQGRDA</sequence>
<dbReference type="PROSITE" id="PS50041">
    <property type="entry name" value="C_TYPE_LECTIN_2"/>
    <property type="match status" value="1"/>
</dbReference>
<gene>
    <name evidence="3" type="ORF">O3P69_015171</name>
</gene>
<keyword evidence="4" id="KW-1185">Reference proteome</keyword>
<feature type="chain" id="PRO_5043956941" description="C-type lectin domain-containing protein" evidence="1">
    <location>
        <begin position="19"/>
        <end position="181"/>
    </location>
</feature>
<feature type="domain" description="C-type lectin" evidence="2">
    <location>
        <begin position="36"/>
        <end position="129"/>
    </location>
</feature>
<evidence type="ECO:0000313" key="3">
    <source>
        <dbReference type="EMBL" id="KAK8381987.1"/>
    </source>
</evidence>
<accession>A0AAW0T473</accession>
<dbReference type="SUPFAM" id="SSF56436">
    <property type="entry name" value="C-type lectin-like"/>
    <property type="match status" value="1"/>
</dbReference>
<dbReference type="InterPro" id="IPR016187">
    <property type="entry name" value="CTDL_fold"/>
</dbReference>
<reference evidence="3 4" key="1">
    <citation type="submission" date="2023-03" db="EMBL/GenBank/DDBJ databases">
        <title>High-quality genome of Scylla paramamosain provides insights in environmental adaptation.</title>
        <authorList>
            <person name="Zhang L."/>
        </authorList>
    </citation>
    <scope>NUCLEOTIDE SEQUENCE [LARGE SCALE GENOMIC DNA]</scope>
    <source>
        <strain evidence="3">LZ_2023a</strain>
        <tissue evidence="3">Muscle</tissue>
    </source>
</reference>
<dbReference type="EMBL" id="JARAKH010000039">
    <property type="protein sequence ID" value="KAK8381987.1"/>
    <property type="molecule type" value="Genomic_DNA"/>
</dbReference>